<dbReference type="Proteomes" id="UP000033854">
    <property type="component" value="Unassembled WGS sequence"/>
</dbReference>
<name>A0A0G1BAQ2_9BACT</name>
<keyword evidence="4" id="KW-0547">Nucleotide-binding</keyword>
<evidence type="ECO:0000256" key="3">
    <source>
        <dbReference type="ARBA" id="ARBA00022679"/>
    </source>
</evidence>
<dbReference type="AlphaFoldDB" id="A0A0G1BAQ2"/>
<dbReference type="PRINTS" id="PR00477">
    <property type="entry name" value="PHGLYCKINASE"/>
</dbReference>
<comment type="caution">
    <text evidence="8">The sequence shown here is derived from an EMBL/GenBank/DDBJ whole genome shotgun (WGS) entry which is preliminary data.</text>
</comment>
<dbReference type="InterPro" id="IPR036043">
    <property type="entry name" value="Phosphoglycerate_kinase_sf"/>
</dbReference>
<organism evidence="8 9">
    <name type="scientific">Candidatus Collierbacteria bacterium GW2011_GWA2_42_17</name>
    <dbReference type="NCBI Taxonomy" id="1618378"/>
    <lineage>
        <taxon>Bacteria</taxon>
        <taxon>Candidatus Collieribacteriota</taxon>
    </lineage>
</organism>
<protein>
    <recommendedName>
        <fullName evidence="2 7">Phosphoglycerate kinase</fullName>
        <ecNumber evidence="2 7">2.7.2.3</ecNumber>
    </recommendedName>
</protein>
<dbReference type="GO" id="GO:0006094">
    <property type="term" value="P:gluconeogenesis"/>
    <property type="evidence" value="ECO:0007669"/>
    <property type="project" value="TreeGrafter"/>
</dbReference>
<evidence type="ECO:0000256" key="4">
    <source>
        <dbReference type="ARBA" id="ARBA00022741"/>
    </source>
</evidence>
<dbReference type="InterPro" id="IPR015824">
    <property type="entry name" value="Phosphoglycerate_kinase_N"/>
</dbReference>
<dbReference type="PATRIC" id="fig|1618378.3.peg.165"/>
<evidence type="ECO:0000256" key="6">
    <source>
        <dbReference type="ARBA" id="ARBA00022840"/>
    </source>
</evidence>
<comment type="similarity">
    <text evidence="7">Belongs to the phosphoglycerate kinase family.</text>
</comment>
<gene>
    <name evidence="8" type="ORF">UV06_C0001G0160</name>
</gene>
<dbReference type="GO" id="GO:0004618">
    <property type="term" value="F:phosphoglycerate kinase activity"/>
    <property type="evidence" value="ECO:0007669"/>
    <property type="project" value="UniProtKB-EC"/>
</dbReference>
<keyword evidence="6" id="KW-0067">ATP-binding</keyword>
<dbReference type="InterPro" id="IPR001576">
    <property type="entry name" value="Phosphoglycerate_kinase"/>
</dbReference>
<dbReference type="PANTHER" id="PTHR11406:SF23">
    <property type="entry name" value="PHOSPHOGLYCERATE KINASE 1, CHLOROPLASTIC-RELATED"/>
    <property type="match status" value="1"/>
</dbReference>
<evidence type="ECO:0000256" key="2">
    <source>
        <dbReference type="ARBA" id="ARBA00013061"/>
    </source>
</evidence>
<dbReference type="GO" id="GO:0006096">
    <property type="term" value="P:glycolytic process"/>
    <property type="evidence" value="ECO:0007669"/>
    <property type="project" value="InterPro"/>
</dbReference>
<evidence type="ECO:0000256" key="1">
    <source>
        <dbReference type="ARBA" id="ARBA00000642"/>
    </source>
</evidence>
<dbReference type="SUPFAM" id="SSF53748">
    <property type="entry name" value="Phosphoglycerate kinase"/>
    <property type="match status" value="1"/>
</dbReference>
<evidence type="ECO:0000256" key="5">
    <source>
        <dbReference type="ARBA" id="ARBA00022777"/>
    </source>
</evidence>
<comment type="catalytic activity">
    <reaction evidence="1 7">
        <text>(2R)-3-phosphoglycerate + ATP = (2R)-3-phospho-glyceroyl phosphate + ADP</text>
        <dbReference type="Rhea" id="RHEA:14801"/>
        <dbReference type="ChEBI" id="CHEBI:30616"/>
        <dbReference type="ChEBI" id="CHEBI:57604"/>
        <dbReference type="ChEBI" id="CHEBI:58272"/>
        <dbReference type="ChEBI" id="CHEBI:456216"/>
        <dbReference type="EC" id="2.7.2.3"/>
    </reaction>
</comment>
<dbReference type="Gene3D" id="3.40.50.1260">
    <property type="entry name" value="Phosphoglycerate kinase, N-terminal domain"/>
    <property type="match status" value="3"/>
</dbReference>
<keyword evidence="5 7" id="KW-0418">Kinase</keyword>
<reference evidence="8 9" key="1">
    <citation type="journal article" date="2015" name="Nature">
        <title>rRNA introns, odd ribosomes, and small enigmatic genomes across a large radiation of phyla.</title>
        <authorList>
            <person name="Brown C.T."/>
            <person name="Hug L.A."/>
            <person name="Thomas B.C."/>
            <person name="Sharon I."/>
            <person name="Castelle C.J."/>
            <person name="Singh A."/>
            <person name="Wilkins M.J."/>
            <person name="Williams K.H."/>
            <person name="Banfield J.F."/>
        </authorList>
    </citation>
    <scope>NUCLEOTIDE SEQUENCE [LARGE SCALE GENOMIC DNA]</scope>
</reference>
<proteinExistence type="inferred from homology"/>
<dbReference type="Pfam" id="PF00162">
    <property type="entry name" value="PGK"/>
    <property type="match status" value="2"/>
</dbReference>
<dbReference type="EMBL" id="LCDA01000001">
    <property type="protein sequence ID" value="KKS43426.1"/>
    <property type="molecule type" value="Genomic_DNA"/>
</dbReference>
<dbReference type="GO" id="GO:0005829">
    <property type="term" value="C:cytosol"/>
    <property type="evidence" value="ECO:0007669"/>
    <property type="project" value="TreeGrafter"/>
</dbReference>
<dbReference type="PANTHER" id="PTHR11406">
    <property type="entry name" value="PHOSPHOGLYCERATE KINASE"/>
    <property type="match status" value="1"/>
</dbReference>
<accession>A0A0G1BAQ2</accession>
<keyword evidence="3 7" id="KW-0808">Transferase</keyword>
<dbReference type="GO" id="GO:0005524">
    <property type="term" value="F:ATP binding"/>
    <property type="evidence" value="ECO:0007669"/>
    <property type="project" value="UniProtKB-KW"/>
</dbReference>
<evidence type="ECO:0000256" key="7">
    <source>
        <dbReference type="RuleBase" id="RU000532"/>
    </source>
</evidence>
<evidence type="ECO:0000313" key="9">
    <source>
        <dbReference type="Proteomes" id="UP000033854"/>
    </source>
</evidence>
<dbReference type="GO" id="GO:0043531">
    <property type="term" value="F:ADP binding"/>
    <property type="evidence" value="ECO:0007669"/>
    <property type="project" value="TreeGrafter"/>
</dbReference>
<evidence type="ECO:0000313" key="8">
    <source>
        <dbReference type="EMBL" id="KKS43426.1"/>
    </source>
</evidence>
<sequence>MLTKEQIQNKNVLLRADLDVPISQEGRVKNDYRLLALLPTIKLCLEHAKKTVIIGHLGRPTGEGSSLSLAPVRDSLNRLLNQSILLLPSGISPGERWKGEPPLVLMENLRFDPREEKLDRGFANELAIGADIYIYEAFATYRDSTSLTLIPEILPTLTGFRFDEEVQTLQKVLNNPLHPTLLLASGTKQNKLEIINKVSQKFDQVLLGGLFAKQEDRTPDGFDLNETTTSRFISSILEAKTIVLNGPVGMYEDGIHGQATKAIFKTIIDSQAYSILGGGDTLAAIPVLGFSYASFSFVSTGGGAMLEFLASGTHPMLETLKNAKLS</sequence>
<dbReference type="EC" id="2.7.2.3" evidence="2 7"/>